<dbReference type="InterPro" id="IPR047177">
    <property type="entry name" value="Pept_M20A"/>
</dbReference>
<evidence type="ECO:0000259" key="6">
    <source>
        <dbReference type="Pfam" id="PF07687"/>
    </source>
</evidence>
<keyword evidence="3" id="KW-0479">Metal-binding</keyword>
<dbReference type="AlphaFoldDB" id="A0A1Y2BTC5"/>
<keyword evidence="8" id="KW-1185">Reference proteome</keyword>
<keyword evidence="2" id="KW-0645">Protease</keyword>
<dbReference type="PANTHER" id="PTHR45962">
    <property type="entry name" value="N-FATTY-ACYL-AMINO ACID SYNTHASE/HYDROLASE PM20D1"/>
    <property type="match status" value="1"/>
</dbReference>
<organism evidence="7 8">
    <name type="scientific">Rhizoclosmatium globosum</name>
    <dbReference type="NCBI Taxonomy" id="329046"/>
    <lineage>
        <taxon>Eukaryota</taxon>
        <taxon>Fungi</taxon>
        <taxon>Fungi incertae sedis</taxon>
        <taxon>Chytridiomycota</taxon>
        <taxon>Chytridiomycota incertae sedis</taxon>
        <taxon>Chytridiomycetes</taxon>
        <taxon>Chytridiales</taxon>
        <taxon>Chytriomycetaceae</taxon>
        <taxon>Rhizoclosmatium</taxon>
    </lineage>
</organism>
<evidence type="ECO:0000256" key="5">
    <source>
        <dbReference type="ARBA" id="ARBA00022833"/>
    </source>
</evidence>
<evidence type="ECO:0000256" key="2">
    <source>
        <dbReference type="ARBA" id="ARBA00022670"/>
    </source>
</evidence>
<gene>
    <name evidence="7" type="ORF">BCR33DRAFT_462051</name>
</gene>
<dbReference type="GO" id="GO:0046872">
    <property type="term" value="F:metal ion binding"/>
    <property type="evidence" value="ECO:0007669"/>
    <property type="project" value="UniProtKB-KW"/>
</dbReference>
<evidence type="ECO:0000256" key="3">
    <source>
        <dbReference type="ARBA" id="ARBA00022723"/>
    </source>
</evidence>
<evidence type="ECO:0000313" key="8">
    <source>
        <dbReference type="Proteomes" id="UP000193642"/>
    </source>
</evidence>
<keyword evidence="5" id="KW-0862">Zinc</keyword>
<dbReference type="InterPro" id="IPR036264">
    <property type="entry name" value="Bact_exopeptidase_dim_dom"/>
</dbReference>
<dbReference type="InterPro" id="IPR011650">
    <property type="entry name" value="Peptidase_M20_dimer"/>
</dbReference>
<evidence type="ECO:0000256" key="1">
    <source>
        <dbReference type="ARBA" id="ARBA00006247"/>
    </source>
</evidence>
<dbReference type="OrthoDB" id="3064516at2759"/>
<protein>
    <recommendedName>
        <fullName evidence="6">Peptidase M20 dimerisation domain-containing protein</fullName>
    </recommendedName>
</protein>
<dbReference type="Gene3D" id="3.30.70.360">
    <property type="match status" value="1"/>
</dbReference>
<dbReference type="Pfam" id="PF07687">
    <property type="entry name" value="M20_dimer"/>
    <property type="match status" value="1"/>
</dbReference>
<keyword evidence="4" id="KW-0378">Hydrolase</keyword>
<dbReference type="GO" id="GO:0006508">
    <property type="term" value="P:proteolysis"/>
    <property type="evidence" value="ECO:0007669"/>
    <property type="project" value="UniProtKB-KW"/>
</dbReference>
<dbReference type="Proteomes" id="UP000193642">
    <property type="component" value="Unassembled WGS sequence"/>
</dbReference>
<dbReference type="SUPFAM" id="SSF55031">
    <property type="entry name" value="Bacterial exopeptidase dimerisation domain"/>
    <property type="match status" value="1"/>
</dbReference>
<dbReference type="GO" id="GO:0008233">
    <property type="term" value="F:peptidase activity"/>
    <property type="evidence" value="ECO:0007669"/>
    <property type="project" value="UniProtKB-KW"/>
</dbReference>
<comment type="similarity">
    <text evidence="1">Belongs to the peptidase M20A family.</text>
</comment>
<accession>A0A1Y2BTC5</accession>
<dbReference type="EMBL" id="MCGO01000050">
    <property type="protein sequence ID" value="ORY37385.1"/>
    <property type="molecule type" value="Genomic_DNA"/>
</dbReference>
<name>A0A1Y2BTC5_9FUNG</name>
<dbReference type="PANTHER" id="PTHR45962:SF1">
    <property type="entry name" value="N-FATTY-ACYL-AMINO ACID SYNTHASE_HYDROLASE PM20D1"/>
    <property type="match status" value="1"/>
</dbReference>
<evidence type="ECO:0000256" key="4">
    <source>
        <dbReference type="ARBA" id="ARBA00022801"/>
    </source>
</evidence>
<dbReference type="STRING" id="329046.A0A1Y2BTC5"/>
<evidence type="ECO:0000313" key="7">
    <source>
        <dbReference type="EMBL" id="ORY37385.1"/>
    </source>
</evidence>
<proteinExistence type="inferred from homology"/>
<comment type="caution">
    <text evidence="7">The sequence shown here is derived from an EMBL/GenBank/DDBJ whole genome shotgun (WGS) entry which is preliminary data.</text>
</comment>
<feature type="domain" description="Peptidase M20 dimerisation" evidence="6">
    <location>
        <begin position="27"/>
        <end position="176"/>
    </location>
</feature>
<reference evidence="7 8" key="1">
    <citation type="submission" date="2016-07" db="EMBL/GenBank/DDBJ databases">
        <title>Pervasive Adenine N6-methylation of Active Genes in Fungi.</title>
        <authorList>
            <consortium name="DOE Joint Genome Institute"/>
            <person name="Mondo S.J."/>
            <person name="Dannebaum R.O."/>
            <person name="Kuo R.C."/>
            <person name="Labutti K."/>
            <person name="Haridas S."/>
            <person name="Kuo A."/>
            <person name="Salamov A."/>
            <person name="Ahrendt S.R."/>
            <person name="Lipzen A."/>
            <person name="Sullivan W."/>
            <person name="Andreopoulos W.B."/>
            <person name="Clum A."/>
            <person name="Lindquist E."/>
            <person name="Daum C."/>
            <person name="Ramamoorthy G.K."/>
            <person name="Gryganskyi A."/>
            <person name="Culley D."/>
            <person name="Magnuson J.K."/>
            <person name="James T.Y."/>
            <person name="O'Malley M.A."/>
            <person name="Stajich J.E."/>
            <person name="Spatafora J.W."/>
            <person name="Visel A."/>
            <person name="Grigoriev I.V."/>
        </authorList>
    </citation>
    <scope>NUCLEOTIDE SEQUENCE [LARGE SCALE GENOMIC DNA]</scope>
    <source>
        <strain evidence="7 8">JEL800</strain>
    </source>
</reference>
<sequence>MFDEGLPALQSLIPLRGNPVVELIGVTERGMMNAKITVSSEGGHSSIAKWKHNPIHVLHSALDFIQSHSVVHSTSLPAIDMFKLLVLPAWARENQAFNTLYDFIGIPNLLGILFHRLIPFAAPNLSTSYAVTQFFAGKLDLVNVIPDNTTALINIRVHPADSCQSIKEYLSSKLQEFSITYPSSFSFKLEFPGLQYEPAPITPYRENERKSEYYHKLKDILYKTHRHHSPNSDVLVGPGVMVGGTVS</sequence>